<proteinExistence type="predicted"/>
<dbReference type="RefSeq" id="WP_191245358.1">
    <property type="nucleotide sequence ID" value="NZ_BNAU01000003.1"/>
</dbReference>
<evidence type="ECO:0000313" key="2">
    <source>
        <dbReference type="Proteomes" id="UP000605897"/>
    </source>
</evidence>
<reference evidence="2" key="1">
    <citation type="journal article" date="2019" name="Int. J. Syst. Evol. Microbiol.">
        <title>The Global Catalogue of Microorganisms (GCM) 10K type strain sequencing project: providing services to taxonomists for standard genome sequencing and annotation.</title>
        <authorList>
            <consortium name="The Broad Institute Genomics Platform"/>
            <consortium name="The Broad Institute Genome Sequencing Center for Infectious Disease"/>
            <person name="Wu L."/>
            <person name="Ma J."/>
        </authorList>
    </citation>
    <scope>NUCLEOTIDE SEQUENCE [LARGE SCALE GENOMIC DNA]</scope>
    <source>
        <strain evidence="2">CGMCC 4.7677</strain>
    </source>
</reference>
<comment type="caution">
    <text evidence="1">The sequence shown here is derived from an EMBL/GenBank/DDBJ whole genome shotgun (WGS) entry which is preliminary data.</text>
</comment>
<evidence type="ECO:0000313" key="1">
    <source>
        <dbReference type="EMBL" id="GHE97237.1"/>
    </source>
</evidence>
<organism evidence="1 2">
    <name type="scientific">Amycolatopsis deserti</name>
    <dbReference type="NCBI Taxonomy" id="185696"/>
    <lineage>
        <taxon>Bacteria</taxon>
        <taxon>Bacillati</taxon>
        <taxon>Actinomycetota</taxon>
        <taxon>Actinomycetes</taxon>
        <taxon>Pseudonocardiales</taxon>
        <taxon>Pseudonocardiaceae</taxon>
        <taxon>Amycolatopsis</taxon>
    </lineage>
</organism>
<accession>A0ABQ3IWV5</accession>
<dbReference type="Proteomes" id="UP000605897">
    <property type="component" value="Unassembled WGS sequence"/>
</dbReference>
<protein>
    <recommendedName>
        <fullName evidence="3">HEAT repeat domain-containing protein</fullName>
    </recommendedName>
</protein>
<dbReference type="EMBL" id="BNAU01000003">
    <property type="protein sequence ID" value="GHE97237.1"/>
    <property type="molecule type" value="Genomic_DNA"/>
</dbReference>
<sequence length="83" mass="9492">MRWHRSRRLVLKEYDCVERFAANAAEHPSEEVRAAGIEAIMHAGWPRFAELLRAMAERDPSRSIRKLAKRNASVLEARIPAAP</sequence>
<evidence type="ECO:0008006" key="3">
    <source>
        <dbReference type="Google" id="ProtNLM"/>
    </source>
</evidence>
<name>A0ABQ3IWV5_9PSEU</name>
<keyword evidence="2" id="KW-1185">Reference proteome</keyword>
<gene>
    <name evidence="1" type="ORF">GCM10017786_32400</name>
</gene>